<feature type="region of interest" description="Disordered" evidence="1">
    <location>
        <begin position="1"/>
        <end position="78"/>
    </location>
</feature>
<sequence>MKNPRVLHKAQQEARETFQGPKQAELHTTGDQGDAESAPSCSALDPPRVPGAREHPGDRKGWQVLGGSPYIRSSRRGSKAAVSISKALTLSSTSRLGLVGGYALRPKVSQHSAQAVVHRLFPVYPVSWPASGAPARNGGGARHRGSAASNAQAGRRRPQPHKRDAQWRLARGSTVAQAAVRRSGSDARAGRRRAHRR</sequence>
<feature type="region of interest" description="Disordered" evidence="1">
    <location>
        <begin position="133"/>
        <end position="197"/>
    </location>
</feature>
<keyword evidence="3" id="KW-1185">Reference proteome</keyword>
<organism evidence="2 3">
    <name type="scientific">Panicum miliaceum</name>
    <name type="common">Proso millet</name>
    <name type="synonym">Broomcorn millet</name>
    <dbReference type="NCBI Taxonomy" id="4540"/>
    <lineage>
        <taxon>Eukaryota</taxon>
        <taxon>Viridiplantae</taxon>
        <taxon>Streptophyta</taxon>
        <taxon>Embryophyta</taxon>
        <taxon>Tracheophyta</taxon>
        <taxon>Spermatophyta</taxon>
        <taxon>Magnoliopsida</taxon>
        <taxon>Liliopsida</taxon>
        <taxon>Poales</taxon>
        <taxon>Poaceae</taxon>
        <taxon>PACMAD clade</taxon>
        <taxon>Panicoideae</taxon>
        <taxon>Panicodae</taxon>
        <taxon>Paniceae</taxon>
        <taxon>Panicinae</taxon>
        <taxon>Panicum</taxon>
        <taxon>Panicum sect. Panicum</taxon>
    </lineage>
</organism>
<dbReference type="AlphaFoldDB" id="A0A3L6TSC8"/>
<evidence type="ECO:0000256" key="1">
    <source>
        <dbReference type="SAM" id="MobiDB-lite"/>
    </source>
</evidence>
<reference evidence="3" key="1">
    <citation type="journal article" date="2019" name="Nat. Commun.">
        <title>The genome of broomcorn millet.</title>
        <authorList>
            <person name="Zou C."/>
            <person name="Miki D."/>
            <person name="Li D."/>
            <person name="Tang Q."/>
            <person name="Xiao L."/>
            <person name="Rajput S."/>
            <person name="Deng P."/>
            <person name="Jia W."/>
            <person name="Huang R."/>
            <person name="Zhang M."/>
            <person name="Sun Y."/>
            <person name="Hu J."/>
            <person name="Fu X."/>
            <person name="Schnable P.S."/>
            <person name="Li F."/>
            <person name="Zhang H."/>
            <person name="Feng B."/>
            <person name="Zhu X."/>
            <person name="Liu R."/>
            <person name="Schnable J.C."/>
            <person name="Zhu J.-K."/>
            <person name="Zhang H."/>
        </authorList>
    </citation>
    <scope>NUCLEOTIDE SEQUENCE [LARGE SCALE GENOMIC DNA]</scope>
</reference>
<proteinExistence type="predicted"/>
<accession>A0A3L6TSC8</accession>
<name>A0A3L6TSC8_PANMI</name>
<comment type="caution">
    <text evidence="2">The sequence shown here is derived from an EMBL/GenBank/DDBJ whole genome shotgun (WGS) entry which is preliminary data.</text>
</comment>
<dbReference type="Proteomes" id="UP000275267">
    <property type="component" value="Unassembled WGS sequence"/>
</dbReference>
<dbReference type="EMBL" id="PQIB02000001">
    <property type="protein sequence ID" value="RLN43060.1"/>
    <property type="molecule type" value="Genomic_DNA"/>
</dbReference>
<feature type="compositionally biased region" description="Basic and acidic residues" evidence="1">
    <location>
        <begin position="51"/>
        <end position="61"/>
    </location>
</feature>
<protein>
    <submittedName>
        <fullName evidence="2">Uncharacterized protein</fullName>
    </submittedName>
</protein>
<gene>
    <name evidence="2" type="ORF">C2845_PM01G35900</name>
</gene>
<evidence type="ECO:0000313" key="3">
    <source>
        <dbReference type="Proteomes" id="UP000275267"/>
    </source>
</evidence>
<evidence type="ECO:0000313" key="2">
    <source>
        <dbReference type="EMBL" id="RLN43060.1"/>
    </source>
</evidence>